<evidence type="ECO:0000256" key="1">
    <source>
        <dbReference type="SAM" id="Coils"/>
    </source>
</evidence>
<evidence type="ECO:0000256" key="2">
    <source>
        <dbReference type="SAM" id="MobiDB-lite"/>
    </source>
</evidence>
<feature type="compositionally biased region" description="Basic residues" evidence="2">
    <location>
        <begin position="280"/>
        <end position="289"/>
    </location>
</feature>
<keyword evidence="1" id="KW-0175">Coiled coil</keyword>
<dbReference type="AlphaFoldDB" id="A0AAD1Y819"/>
<sequence>MKPQSLQKGIPSEKAAGSIPISVKKRSVKNMSKIFVMKKSKKAQKSGNITRKLSIFSLNSRNHLAKSWNSESSHKRLRKTKHTSSAKRGVKRFQRRNINTIERVKQLEQRLKKEQLEKQLSLYNQQRKYFQKYLICMHILKTGLMKCVYHFYSQMLKKPKKKSNNKTYRILLPTGLIKSVKKQFKEDDLKSERLLLFQSQYNLVKEKHPKFNLEIDSKSCAISSSRNFEHIDECLTDEDGSMNSEGSDSKRINCRSSKGLPHNHKTNEYELPLLTDQRRSATRTSKRPNKPPLTPGTSTKKLPSIKKKFKARNFKSISKSSSDIRFNLKKIKVLSSSHSRPHKDT</sequence>
<keyword evidence="4" id="KW-1185">Reference proteome</keyword>
<reference evidence="3" key="1">
    <citation type="submission" date="2023-07" db="EMBL/GenBank/DDBJ databases">
        <authorList>
            <consortium name="AG Swart"/>
            <person name="Singh M."/>
            <person name="Singh A."/>
            <person name="Seah K."/>
            <person name="Emmerich C."/>
        </authorList>
    </citation>
    <scope>NUCLEOTIDE SEQUENCE</scope>
    <source>
        <strain evidence="3">DP1</strain>
    </source>
</reference>
<comment type="caution">
    <text evidence="3">The sequence shown here is derived from an EMBL/GenBank/DDBJ whole genome shotgun (WGS) entry which is preliminary data.</text>
</comment>
<evidence type="ECO:0000313" key="3">
    <source>
        <dbReference type="EMBL" id="CAI2386908.1"/>
    </source>
</evidence>
<feature type="region of interest" description="Disordered" evidence="2">
    <location>
        <begin position="239"/>
        <end position="313"/>
    </location>
</feature>
<dbReference type="EMBL" id="CAMPGE010029437">
    <property type="protein sequence ID" value="CAI2386908.1"/>
    <property type="molecule type" value="Genomic_DNA"/>
</dbReference>
<organism evidence="3 4">
    <name type="scientific">Euplotes crassus</name>
    <dbReference type="NCBI Taxonomy" id="5936"/>
    <lineage>
        <taxon>Eukaryota</taxon>
        <taxon>Sar</taxon>
        <taxon>Alveolata</taxon>
        <taxon>Ciliophora</taxon>
        <taxon>Intramacronucleata</taxon>
        <taxon>Spirotrichea</taxon>
        <taxon>Hypotrichia</taxon>
        <taxon>Euplotida</taxon>
        <taxon>Euplotidae</taxon>
        <taxon>Moneuplotes</taxon>
    </lineage>
</organism>
<feature type="region of interest" description="Disordered" evidence="2">
    <location>
        <begin position="67"/>
        <end position="88"/>
    </location>
</feature>
<feature type="compositionally biased region" description="Basic residues" evidence="2">
    <location>
        <begin position="303"/>
        <end position="313"/>
    </location>
</feature>
<feature type="coiled-coil region" evidence="1">
    <location>
        <begin position="90"/>
        <end position="126"/>
    </location>
</feature>
<accession>A0AAD1Y819</accession>
<feature type="compositionally biased region" description="Basic residues" evidence="2">
    <location>
        <begin position="75"/>
        <end position="88"/>
    </location>
</feature>
<evidence type="ECO:0000313" key="4">
    <source>
        <dbReference type="Proteomes" id="UP001295684"/>
    </source>
</evidence>
<protein>
    <submittedName>
        <fullName evidence="3">Uncharacterized protein</fullName>
    </submittedName>
</protein>
<proteinExistence type="predicted"/>
<dbReference type="Proteomes" id="UP001295684">
    <property type="component" value="Unassembled WGS sequence"/>
</dbReference>
<name>A0AAD1Y819_EUPCR</name>
<gene>
    <name evidence="3" type="ORF">ECRASSUSDP1_LOCUS28534</name>
</gene>